<organism evidence="1 2">
    <name type="scientific">Cerina litoralis</name>
    <dbReference type="NCBI Taxonomy" id="2874477"/>
    <lineage>
        <taxon>Bacteria</taxon>
        <taxon>Pseudomonadati</taxon>
        <taxon>Bacteroidota</taxon>
        <taxon>Flavobacteriia</taxon>
        <taxon>Flavobacteriales</taxon>
        <taxon>Flavobacteriaceae</taxon>
        <taxon>Cerina</taxon>
    </lineage>
</organism>
<accession>A0AAE3JPN8</accession>
<reference evidence="1" key="1">
    <citation type="submission" date="2023-02" db="EMBL/GenBank/DDBJ databases">
        <title>Genome of Flavobacteriaceae gen. nov. sp. strain F89.</title>
        <authorList>
            <person name="Wang Y."/>
        </authorList>
    </citation>
    <scope>NUCLEOTIDE SEQUENCE</scope>
    <source>
        <strain evidence="1">F89</strain>
    </source>
</reference>
<dbReference type="AlphaFoldDB" id="A0AAE3JPN8"/>
<keyword evidence="2" id="KW-1185">Reference proteome</keyword>
<dbReference type="RefSeq" id="WP_317903455.1">
    <property type="nucleotide sequence ID" value="NZ_JAIRBC010000029.1"/>
</dbReference>
<evidence type="ECO:0000313" key="1">
    <source>
        <dbReference type="EMBL" id="MCG2462315.1"/>
    </source>
</evidence>
<dbReference type="EMBL" id="JAIRBC010000029">
    <property type="protein sequence ID" value="MCG2462315.1"/>
    <property type="molecule type" value="Genomic_DNA"/>
</dbReference>
<protein>
    <submittedName>
        <fullName evidence="1">Uncharacterized protein</fullName>
    </submittedName>
</protein>
<comment type="caution">
    <text evidence="1">The sequence shown here is derived from an EMBL/GenBank/DDBJ whole genome shotgun (WGS) entry which is preliminary data.</text>
</comment>
<sequence length="79" mass="9560">MLKNINSIVRIFPDYEDKIDFLFQTDEDFRDLCKDYLLCASNVLEMKTEISNFSAQTREYEDLQRNLEQEILQMITRKE</sequence>
<evidence type="ECO:0000313" key="2">
    <source>
        <dbReference type="Proteomes" id="UP001200642"/>
    </source>
</evidence>
<proteinExistence type="predicted"/>
<gene>
    <name evidence="1" type="ORF">K8352_16255</name>
</gene>
<name>A0AAE3JPN8_9FLAO</name>
<dbReference type="Proteomes" id="UP001200642">
    <property type="component" value="Unassembled WGS sequence"/>
</dbReference>